<gene>
    <name evidence="1" type="ORF">EA58_14580</name>
</gene>
<keyword evidence="2" id="KW-1185">Reference proteome</keyword>
<name>A0A066RUA8_9GAMM</name>
<dbReference type="EMBL" id="JMIB01000027">
    <property type="protein sequence ID" value="KDM90978.1"/>
    <property type="molecule type" value="Genomic_DNA"/>
</dbReference>
<dbReference type="RefSeq" id="WP_036753956.1">
    <property type="nucleotide sequence ID" value="NZ_JAGSGC010000004.1"/>
</dbReference>
<reference evidence="1 2" key="1">
    <citation type="submission" date="2014-04" db="EMBL/GenBank/DDBJ databases">
        <title>Draft genome sequence of Photobacterium halotolerans S2753: a solonamide, ngercheumicin and holomycin producer.</title>
        <authorList>
            <person name="Machado H.R."/>
            <person name="Gram L."/>
        </authorList>
    </citation>
    <scope>NUCLEOTIDE SEQUENCE [LARGE SCALE GENOMIC DNA]</scope>
    <source>
        <strain evidence="1 2">S2753</strain>
    </source>
</reference>
<protein>
    <submittedName>
        <fullName evidence="1">Uncharacterized protein</fullName>
    </submittedName>
</protein>
<proteinExistence type="predicted"/>
<dbReference type="Proteomes" id="UP000027192">
    <property type="component" value="Unassembled WGS sequence"/>
</dbReference>
<dbReference type="AlphaFoldDB" id="A0A066RUA8"/>
<evidence type="ECO:0000313" key="1">
    <source>
        <dbReference type="EMBL" id="KDM90978.1"/>
    </source>
</evidence>
<accession>A0A066RUA8</accession>
<organism evidence="1 2">
    <name type="scientific">Photobacterium galatheae</name>
    <dbReference type="NCBI Taxonomy" id="1654360"/>
    <lineage>
        <taxon>Bacteria</taxon>
        <taxon>Pseudomonadati</taxon>
        <taxon>Pseudomonadota</taxon>
        <taxon>Gammaproteobacteria</taxon>
        <taxon>Vibrionales</taxon>
        <taxon>Vibrionaceae</taxon>
        <taxon>Photobacterium</taxon>
    </lineage>
</organism>
<evidence type="ECO:0000313" key="2">
    <source>
        <dbReference type="Proteomes" id="UP000027192"/>
    </source>
</evidence>
<sequence>MFGRAASMKYFTTHKAAFDEVSEAIRTFGEDYPDDNKENLSKVIHNLLSQHAAEIYTLEYLESALNLGLERLPISVAIRETEDLVERAKRYWPQFRWVTKFVLGRQPSDRSAATWLLASKFSDLGHEFLSSLNPYEQEILRLVYGKLLYIASGRQ</sequence>
<comment type="caution">
    <text evidence="1">The sequence shown here is derived from an EMBL/GenBank/DDBJ whole genome shotgun (WGS) entry which is preliminary data.</text>
</comment>